<dbReference type="GO" id="GO:0008270">
    <property type="term" value="F:zinc ion binding"/>
    <property type="evidence" value="ECO:0007669"/>
    <property type="project" value="UniProtKB-KW"/>
</dbReference>
<evidence type="ECO:0000256" key="4">
    <source>
        <dbReference type="PROSITE-ProRule" id="PRU01343"/>
    </source>
</evidence>
<dbReference type="Proteomes" id="UP000289738">
    <property type="component" value="Chromosome B09"/>
</dbReference>
<keyword evidence="3" id="KW-0862">Zinc</keyword>
<dbReference type="InterPro" id="IPR010666">
    <property type="entry name" value="Znf_GRF"/>
</dbReference>
<name>A0A444XQ43_ARAHY</name>
<evidence type="ECO:0000256" key="3">
    <source>
        <dbReference type="ARBA" id="ARBA00022833"/>
    </source>
</evidence>
<feature type="region of interest" description="Disordered" evidence="5">
    <location>
        <begin position="1"/>
        <end position="26"/>
    </location>
</feature>
<feature type="domain" description="GRF-type" evidence="6">
    <location>
        <begin position="37"/>
        <end position="79"/>
    </location>
</feature>
<evidence type="ECO:0000256" key="1">
    <source>
        <dbReference type="ARBA" id="ARBA00022723"/>
    </source>
</evidence>
<evidence type="ECO:0000259" key="6">
    <source>
        <dbReference type="PROSITE" id="PS51999"/>
    </source>
</evidence>
<keyword evidence="2 4" id="KW-0863">Zinc-finger</keyword>
<dbReference type="Pfam" id="PF06839">
    <property type="entry name" value="Zn_ribbon_GRF"/>
    <property type="match status" value="1"/>
</dbReference>
<evidence type="ECO:0000256" key="5">
    <source>
        <dbReference type="SAM" id="MobiDB-lite"/>
    </source>
</evidence>
<comment type="caution">
    <text evidence="7">The sequence shown here is derived from an EMBL/GenBank/DDBJ whole genome shotgun (WGS) entry which is preliminary data.</text>
</comment>
<keyword evidence="8" id="KW-1185">Reference proteome</keyword>
<dbReference type="PROSITE" id="PS51999">
    <property type="entry name" value="ZF_GRF"/>
    <property type="match status" value="1"/>
</dbReference>
<dbReference type="PANTHER" id="PTHR33248">
    <property type="entry name" value="ZINC ION-BINDING PROTEIN"/>
    <property type="match status" value="1"/>
</dbReference>
<evidence type="ECO:0000256" key="2">
    <source>
        <dbReference type="ARBA" id="ARBA00022771"/>
    </source>
</evidence>
<organism evidence="7 8">
    <name type="scientific">Arachis hypogaea</name>
    <name type="common">Peanut</name>
    <dbReference type="NCBI Taxonomy" id="3818"/>
    <lineage>
        <taxon>Eukaryota</taxon>
        <taxon>Viridiplantae</taxon>
        <taxon>Streptophyta</taxon>
        <taxon>Embryophyta</taxon>
        <taxon>Tracheophyta</taxon>
        <taxon>Spermatophyta</taxon>
        <taxon>Magnoliopsida</taxon>
        <taxon>eudicotyledons</taxon>
        <taxon>Gunneridae</taxon>
        <taxon>Pentapetalae</taxon>
        <taxon>rosids</taxon>
        <taxon>fabids</taxon>
        <taxon>Fabales</taxon>
        <taxon>Fabaceae</taxon>
        <taxon>Papilionoideae</taxon>
        <taxon>50 kb inversion clade</taxon>
        <taxon>dalbergioids sensu lato</taxon>
        <taxon>Dalbergieae</taxon>
        <taxon>Pterocarpus clade</taxon>
        <taxon>Arachis</taxon>
    </lineage>
</organism>
<evidence type="ECO:0000313" key="7">
    <source>
        <dbReference type="EMBL" id="RYQ91792.1"/>
    </source>
</evidence>
<dbReference type="EMBL" id="SDMP01000019">
    <property type="protein sequence ID" value="RYQ91792.1"/>
    <property type="molecule type" value="Genomic_DNA"/>
</dbReference>
<evidence type="ECO:0000313" key="8">
    <source>
        <dbReference type="Proteomes" id="UP000289738"/>
    </source>
</evidence>
<accession>A0A444XQ43</accession>
<keyword evidence="1" id="KW-0479">Metal-binding</keyword>
<dbReference type="AlphaFoldDB" id="A0A444XQ43"/>
<proteinExistence type="predicted"/>
<reference evidence="7 8" key="1">
    <citation type="submission" date="2019-01" db="EMBL/GenBank/DDBJ databases">
        <title>Sequencing of cultivated peanut Arachis hypogaea provides insights into genome evolution and oil improvement.</title>
        <authorList>
            <person name="Chen X."/>
        </authorList>
    </citation>
    <scope>NUCLEOTIDE SEQUENCE [LARGE SCALE GENOMIC DNA]</scope>
    <source>
        <strain evidence="8">cv. Fuhuasheng</strain>
        <tissue evidence="7">Leaves</tissue>
    </source>
</reference>
<sequence>MKTENGGRSGGVSLRSHDSNGSSASMRMRRKTHEEACFCGLKVVIKKSGTTENPDRLFYACLRYWKESHCNYFKWVDDDDYEAVVEVSAKEDYRTELQVESEYDEWRVKVAWMDWMRIDVRFGMVESYCGASPIFG</sequence>
<protein>
    <recommendedName>
        <fullName evidence="6">GRF-type domain-containing protein</fullName>
    </recommendedName>
</protein>
<gene>
    <name evidence="7" type="ORF">Ahy_B09g097823</name>
</gene>